<evidence type="ECO:0000313" key="4">
    <source>
        <dbReference type="Proteomes" id="UP000271241"/>
    </source>
</evidence>
<evidence type="ECO:0000256" key="2">
    <source>
        <dbReference type="SAM" id="Phobius"/>
    </source>
</evidence>
<name>A0A4P9XR86_9FUNG</name>
<sequence>MGITDSFCGSTSALVTWMRGPFCKKWDEEQAQKQPPAPAPAPTPTPTPSPSPSPSPSPAPAPAPVPSSAPRAPASTVTAPQPMNAPAPQVGTQPLDAPFPDASSLPSLPPGTGNPFPTDNTTSAQSAGQSAQTGSMTAVYAGIGVAAVVAVALMAFLFIRVSRNRRHQRERSLAALGSRDGASTEALPSPPKLTEMRTASLYSTEIDVEAGMHPMVEPIQMNAAPPMPVPVMEMQQTPAHNDFLFDASHDMRAAGLGESSTVPYNNAAGSMNDPTLLQYTMPAVMVTHEHTSVSSVDVPDDAFGEHIYGDASALMAPRAFTNNEVHAADISTSSTAAAVVGDYDDNTYELLPDNLPMGTYGSDAAYLDASEEFPELTPVSSGQAQPKV</sequence>
<reference evidence="4" key="1">
    <citation type="journal article" date="2018" name="Nat. Microbiol.">
        <title>Leveraging single-cell genomics to expand the fungal tree of life.</title>
        <authorList>
            <person name="Ahrendt S.R."/>
            <person name="Quandt C.A."/>
            <person name="Ciobanu D."/>
            <person name="Clum A."/>
            <person name="Salamov A."/>
            <person name="Andreopoulos B."/>
            <person name="Cheng J.F."/>
            <person name="Woyke T."/>
            <person name="Pelin A."/>
            <person name="Henrissat B."/>
            <person name="Reynolds N.K."/>
            <person name="Benny G.L."/>
            <person name="Smith M.E."/>
            <person name="James T.Y."/>
            <person name="Grigoriev I.V."/>
        </authorList>
    </citation>
    <scope>NUCLEOTIDE SEQUENCE [LARGE SCALE GENOMIC DNA]</scope>
    <source>
        <strain evidence="4">RSA 1356</strain>
    </source>
</reference>
<feature type="transmembrane region" description="Helical" evidence="2">
    <location>
        <begin position="138"/>
        <end position="159"/>
    </location>
</feature>
<keyword evidence="2" id="KW-1133">Transmembrane helix</keyword>
<feature type="region of interest" description="Disordered" evidence="1">
    <location>
        <begin position="25"/>
        <end position="129"/>
    </location>
</feature>
<organism evidence="3 4">
    <name type="scientific">Thamnocephalis sphaerospora</name>
    <dbReference type="NCBI Taxonomy" id="78915"/>
    <lineage>
        <taxon>Eukaryota</taxon>
        <taxon>Fungi</taxon>
        <taxon>Fungi incertae sedis</taxon>
        <taxon>Zoopagomycota</taxon>
        <taxon>Zoopagomycotina</taxon>
        <taxon>Zoopagomycetes</taxon>
        <taxon>Zoopagales</taxon>
        <taxon>Sigmoideomycetaceae</taxon>
        <taxon>Thamnocephalis</taxon>
    </lineage>
</organism>
<gene>
    <name evidence="3" type="ORF">THASP1DRAFT_23440</name>
</gene>
<evidence type="ECO:0000313" key="3">
    <source>
        <dbReference type="EMBL" id="RKP08594.1"/>
    </source>
</evidence>
<evidence type="ECO:0000256" key="1">
    <source>
        <dbReference type="SAM" id="MobiDB-lite"/>
    </source>
</evidence>
<dbReference type="Proteomes" id="UP000271241">
    <property type="component" value="Unassembled WGS sequence"/>
</dbReference>
<accession>A0A4P9XR86</accession>
<keyword evidence="4" id="KW-1185">Reference proteome</keyword>
<feature type="compositionally biased region" description="Polar residues" evidence="1">
    <location>
        <begin position="115"/>
        <end position="129"/>
    </location>
</feature>
<feature type="compositionally biased region" description="Pro residues" evidence="1">
    <location>
        <begin position="35"/>
        <end position="67"/>
    </location>
</feature>
<feature type="compositionally biased region" description="Low complexity" evidence="1">
    <location>
        <begin position="68"/>
        <end position="80"/>
    </location>
</feature>
<keyword evidence="2" id="KW-0812">Transmembrane</keyword>
<dbReference type="AlphaFoldDB" id="A0A4P9XR86"/>
<feature type="region of interest" description="Disordered" evidence="1">
    <location>
        <begin position="172"/>
        <end position="191"/>
    </location>
</feature>
<protein>
    <submittedName>
        <fullName evidence="3">Uncharacterized protein</fullName>
    </submittedName>
</protein>
<dbReference type="EMBL" id="KZ992587">
    <property type="protein sequence ID" value="RKP08594.1"/>
    <property type="molecule type" value="Genomic_DNA"/>
</dbReference>
<keyword evidence="2" id="KW-0472">Membrane</keyword>
<dbReference type="OrthoDB" id="5596902at2759"/>
<proteinExistence type="predicted"/>